<dbReference type="RefSeq" id="WP_209530357.1">
    <property type="nucleotide sequence ID" value="NZ_JAEEGA010000012.1"/>
</dbReference>
<evidence type="ECO:0000313" key="1">
    <source>
        <dbReference type="EMBL" id="MBP1042811.1"/>
    </source>
</evidence>
<dbReference type="EMBL" id="JAEEGA010000012">
    <property type="protein sequence ID" value="MBP1042811.1"/>
    <property type="molecule type" value="Genomic_DNA"/>
</dbReference>
<protein>
    <submittedName>
        <fullName evidence="1">Uncharacterized protein</fullName>
    </submittedName>
</protein>
<organism evidence="1 2">
    <name type="scientific">Vagococcus allomyrinae</name>
    <dbReference type="NCBI Taxonomy" id="2794353"/>
    <lineage>
        <taxon>Bacteria</taxon>
        <taxon>Bacillati</taxon>
        <taxon>Bacillota</taxon>
        <taxon>Bacilli</taxon>
        <taxon>Lactobacillales</taxon>
        <taxon>Enterococcaceae</taxon>
        <taxon>Vagococcus</taxon>
    </lineage>
</organism>
<gene>
    <name evidence="1" type="ORF">I6N95_17480</name>
</gene>
<accession>A0A940PAX8</accession>
<comment type="caution">
    <text evidence="1">The sequence shown here is derived from an EMBL/GenBank/DDBJ whole genome shotgun (WGS) entry which is preliminary data.</text>
</comment>
<keyword evidence="2" id="KW-1185">Reference proteome</keyword>
<dbReference type="AlphaFoldDB" id="A0A940PAX8"/>
<name>A0A940PAX8_9ENTE</name>
<reference evidence="1" key="1">
    <citation type="submission" date="2020-12" db="EMBL/GenBank/DDBJ databases">
        <title>Vagococcus allomyrinae sp. nov. and Enterococcus lavae sp. nov., isolated from the larvae of Allomyrina dichotoma.</title>
        <authorList>
            <person name="Lee S.D."/>
        </authorList>
    </citation>
    <scope>NUCLEOTIDE SEQUENCE</scope>
    <source>
        <strain evidence="1">BWB3-3</strain>
    </source>
</reference>
<dbReference type="Proteomes" id="UP000674938">
    <property type="component" value="Unassembled WGS sequence"/>
</dbReference>
<evidence type="ECO:0000313" key="2">
    <source>
        <dbReference type="Proteomes" id="UP000674938"/>
    </source>
</evidence>
<proteinExistence type="predicted"/>
<sequence>MHDPLISQSDHSLADRQEEQRQLMIRETKRLTHEIANLTEVSGQLVAVMAKLKDISTEANFGTTADWQPLKEQIDLGMMLGEILDRRMSIDEWIGRYLIGARDEARSIVKQALAVSEIIATPSFQNKHKKIAYDVTDSQINLPTKAPKPSTYLEQLKCVSYELESQCSELRQILEGKVR</sequence>